<evidence type="ECO:0000313" key="1">
    <source>
        <dbReference type="EMBL" id="KAK7814654.1"/>
    </source>
</evidence>
<organism evidence="1 2">
    <name type="scientific">Quercus suber</name>
    <name type="common">Cork oak</name>
    <dbReference type="NCBI Taxonomy" id="58331"/>
    <lineage>
        <taxon>Eukaryota</taxon>
        <taxon>Viridiplantae</taxon>
        <taxon>Streptophyta</taxon>
        <taxon>Embryophyta</taxon>
        <taxon>Tracheophyta</taxon>
        <taxon>Spermatophyta</taxon>
        <taxon>Magnoliopsida</taxon>
        <taxon>eudicotyledons</taxon>
        <taxon>Gunneridae</taxon>
        <taxon>Pentapetalae</taxon>
        <taxon>rosids</taxon>
        <taxon>fabids</taxon>
        <taxon>Fagales</taxon>
        <taxon>Fagaceae</taxon>
        <taxon>Quercus</taxon>
    </lineage>
</organism>
<dbReference type="EMBL" id="PKMF04001075">
    <property type="protein sequence ID" value="KAK7814654.1"/>
    <property type="molecule type" value="Genomic_DNA"/>
</dbReference>
<dbReference type="Proteomes" id="UP000237347">
    <property type="component" value="Unassembled WGS sequence"/>
</dbReference>
<gene>
    <name evidence="1" type="ORF">CFP56_002809</name>
</gene>
<reference evidence="1 2" key="1">
    <citation type="journal article" date="2018" name="Sci. Data">
        <title>The draft genome sequence of cork oak.</title>
        <authorList>
            <person name="Ramos A.M."/>
            <person name="Usie A."/>
            <person name="Barbosa P."/>
            <person name="Barros P.M."/>
            <person name="Capote T."/>
            <person name="Chaves I."/>
            <person name="Simoes F."/>
            <person name="Abreu I."/>
            <person name="Carrasquinho I."/>
            <person name="Faro C."/>
            <person name="Guimaraes J.B."/>
            <person name="Mendonca D."/>
            <person name="Nobrega F."/>
            <person name="Rodrigues L."/>
            <person name="Saibo N.J.M."/>
            <person name="Varela M.C."/>
            <person name="Egas C."/>
            <person name="Matos J."/>
            <person name="Miguel C.M."/>
            <person name="Oliveira M.M."/>
            <person name="Ricardo C.P."/>
            <person name="Goncalves S."/>
        </authorList>
    </citation>
    <scope>NUCLEOTIDE SEQUENCE [LARGE SCALE GENOMIC DNA]</scope>
    <source>
        <strain evidence="2">cv. HL8</strain>
    </source>
</reference>
<accession>A0AAW0IJE7</accession>
<dbReference type="AlphaFoldDB" id="A0AAW0IJE7"/>
<protein>
    <submittedName>
        <fullName evidence="1">Uncharacterized protein</fullName>
    </submittedName>
</protein>
<name>A0AAW0IJE7_QUESU</name>
<evidence type="ECO:0000313" key="2">
    <source>
        <dbReference type="Proteomes" id="UP000237347"/>
    </source>
</evidence>
<keyword evidence="2" id="KW-1185">Reference proteome</keyword>
<sequence length="68" mass="8103">MKDKWPPIENISFYDCPILKKLGIDFIASHTIKGIKAENDWWKELEWQDTSFHLRLQAHFTPICDDDL</sequence>
<comment type="caution">
    <text evidence="1">The sequence shown here is derived from an EMBL/GenBank/DDBJ whole genome shotgun (WGS) entry which is preliminary data.</text>
</comment>
<proteinExistence type="predicted"/>